<keyword evidence="11" id="KW-1185">Reference proteome</keyword>
<feature type="transmembrane region" description="Helical" evidence="9">
    <location>
        <begin position="224"/>
        <end position="245"/>
    </location>
</feature>
<keyword evidence="8 9" id="KW-0472">Membrane</keyword>
<evidence type="ECO:0000256" key="4">
    <source>
        <dbReference type="ARBA" id="ARBA00022692"/>
    </source>
</evidence>
<keyword evidence="7 9" id="KW-0496">Mitochondrion</keyword>
<evidence type="ECO:0000256" key="6">
    <source>
        <dbReference type="ARBA" id="ARBA00022989"/>
    </source>
</evidence>
<evidence type="ECO:0000313" key="10">
    <source>
        <dbReference type="EMBL" id="CCE89996.1"/>
    </source>
</evidence>
<sequence length="372" mass="40594">MYTVLESFLLPSEKFQYDSHISITALVIIHQYSSLLTFSRVKTFKMASSVSGPIPLPESRYDLSTYWGRVRHCMEIVDPTMLLTTSKDLAHAREIVSAYRHGELKETTPEFWHAKKQLDSTVHPDNGETVVLPFRMSCNVLSNLVVTAGMLTPGLGTAGTLFWQWANQSLNVAVNSANANKSHPMSTKQLITNYAVAVSASCGVAVGLNKLVPRLKNLKPHTKLILGRLVPFAAVVSAGIVNVFLMRGNEITKGISVFDSNGEEVGKSKKAAVIAVGETALSRVINATPVMVIPPLLLVRLQRSLLKGKSLGVQTAASLGVIACTAFAALPFALALFPQRQAIHLNKLESELKDKKDRDGKPIELVYFNRGM</sequence>
<evidence type="ECO:0000256" key="9">
    <source>
        <dbReference type="RuleBase" id="RU362000"/>
    </source>
</evidence>
<dbReference type="PANTHER" id="PTHR11153:SF6">
    <property type="entry name" value="SIDEROFLEXIN-5"/>
    <property type="match status" value="1"/>
</dbReference>
<keyword evidence="3" id="KW-0813">Transport</keyword>
<feature type="transmembrane region" description="Helical" evidence="9">
    <location>
        <begin position="191"/>
        <end position="212"/>
    </location>
</feature>
<dbReference type="EMBL" id="HE616742">
    <property type="protein sequence ID" value="CCE89996.1"/>
    <property type="molecule type" value="Genomic_DNA"/>
</dbReference>
<dbReference type="GO" id="GO:0015075">
    <property type="term" value="F:monoatomic ion transmembrane transporter activity"/>
    <property type="evidence" value="ECO:0007669"/>
    <property type="project" value="InterPro"/>
</dbReference>
<comment type="similarity">
    <text evidence="2 9">Belongs to the sideroflexin family.</text>
</comment>
<proteinExistence type="inferred from homology"/>
<evidence type="ECO:0000256" key="1">
    <source>
        <dbReference type="ARBA" id="ARBA00004225"/>
    </source>
</evidence>
<dbReference type="Proteomes" id="UP000005627">
    <property type="component" value="Chromosome 1"/>
</dbReference>
<dbReference type="RefSeq" id="XP_003679207.1">
    <property type="nucleotide sequence ID" value="XM_003679159.1"/>
</dbReference>
<dbReference type="eggNOG" id="KOG3767">
    <property type="taxonomic scope" value="Eukaryota"/>
</dbReference>
<dbReference type="GO" id="GO:0006730">
    <property type="term" value="P:one-carbon metabolic process"/>
    <property type="evidence" value="ECO:0007669"/>
    <property type="project" value="EnsemblFungi"/>
</dbReference>
<dbReference type="PANTHER" id="PTHR11153">
    <property type="entry name" value="SIDEROFLEXIN"/>
    <property type="match status" value="1"/>
</dbReference>
<dbReference type="Pfam" id="PF03820">
    <property type="entry name" value="SFXNs"/>
    <property type="match status" value="1"/>
</dbReference>
<name>G8ZN02_TORDE</name>
<dbReference type="KEGG" id="tdl:TDEL_0A06640"/>
<dbReference type="STRING" id="1076872.G8ZN02"/>
<keyword evidence="4 9" id="KW-0812">Transmembrane</keyword>
<dbReference type="NCBIfam" id="TIGR00798">
    <property type="entry name" value="mtc"/>
    <property type="match status" value="1"/>
</dbReference>
<evidence type="ECO:0000256" key="5">
    <source>
        <dbReference type="ARBA" id="ARBA00022970"/>
    </source>
</evidence>
<comment type="subcellular location">
    <subcellularLocation>
        <location evidence="1 9">Mitochondrion membrane</location>
        <topology evidence="1 9">Multi-pass membrane protein</topology>
    </subcellularLocation>
</comment>
<evidence type="ECO:0000256" key="8">
    <source>
        <dbReference type="ARBA" id="ARBA00023136"/>
    </source>
</evidence>
<feature type="transmembrane region" description="Helical" evidence="9">
    <location>
        <begin position="20"/>
        <end position="38"/>
    </location>
</feature>
<feature type="transmembrane region" description="Helical" evidence="9">
    <location>
        <begin position="316"/>
        <end position="337"/>
    </location>
</feature>
<evidence type="ECO:0000256" key="3">
    <source>
        <dbReference type="ARBA" id="ARBA00022448"/>
    </source>
</evidence>
<protein>
    <recommendedName>
        <fullName evidence="9">Sidoreflexin</fullName>
    </recommendedName>
</protein>
<organism evidence="10 11">
    <name type="scientific">Torulaspora delbrueckii</name>
    <name type="common">Yeast</name>
    <name type="synonym">Candida colliculosa</name>
    <dbReference type="NCBI Taxonomy" id="4950"/>
    <lineage>
        <taxon>Eukaryota</taxon>
        <taxon>Fungi</taxon>
        <taxon>Dikarya</taxon>
        <taxon>Ascomycota</taxon>
        <taxon>Saccharomycotina</taxon>
        <taxon>Saccharomycetes</taxon>
        <taxon>Saccharomycetales</taxon>
        <taxon>Saccharomycetaceae</taxon>
        <taxon>Torulaspora</taxon>
    </lineage>
</organism>
<keyword evidence="5" id="KW-0029">Amino-acid transport</keyword>
<dbReference type="GO" id="GO:0005743">
    <property type="term" value="C:mitochondrial inner membrane"/>
    <property type="evidence" value="ECO:0007669"/>
    <property type="project" value="TreeGrafter"/>
</dbReference>
<dbReference type="OrthoDB" id="6608471at2759"/>
<dbReference type="GO" id="GO:0071454">
    <property type="term" value="P:cellular response to anoxia"/>
    <property type="evidence" value="ECO:0007669"/>
    <property type="project" value="EnsemblFungi"/>
</dbReference>
<dbReference type="GO" id="GO:0140300">
    <property type="term" value="P:serine import into mitochondrion"/>
    <property type="evidence" value="ECO:0007669"/>
    <property type="project" value="EnsemblFungi"/>
</dbReference>
<evidence type="ECO:0000256" key="2">
    <source>
        <dbReference type="ARBA" id="ARBA00005974"/>
    </source>
</evidence>
<feature type="transmembrane region" description="Helical" evidence="9">
    <location>
        <begin position="144"/>
        <end position="166"/>
    </location>
</feature>
<reference evidence="10 11" key="1">
    <citation type="journal article" date="2011" name="Proc. Natl. Acad. Sci. U.S.A.">
        <title>Evolutionary erosion of yeast sex chromosomes by mating-type switching accidents.</title>
        <authorList>
            <person name="Gordon J.L."/>
            <person name="Armisen D."/>
            <person name="Proux-Wera E."/>
            <person name="Oheigeartaigh S.S."/>
            <person name="Byrne K.P."/>
            <person name="Wolfe K.H."/>
        </authorList>
    </citation>
    <scope>NUCLEOTIDE SEQUENCE [LARGE SCALE GENOMIC DNA]</scope>
    <source>
        <strain evidence="11">ATCC 10662 / CBS 1146 / NBRC 0425 / NCYC 2629 / NRRL Y-866</strain>
    </source>
</reference>
<dbReference type="InterPro" id="IPR004686">
    <property type="entry name" value="Mtc"/>
</dbReference>
<dbReference type="InParanoid" id="G8ZN02"/>
<evidence type="ECO:0000313" key="11">
    <source>
        <dbReference type="Proteomes" id="UP000005627"/>
    </source>
</evidence>
<dbReference type="HOGENOM" id="CLU_039425_0_0_1"/>
<dbReference type="FunCoup" id="G8ZN02">
    <property type="interactions" value="307"/>
</dbReference>
<dbReference type="GeneID" id="11502669"/>
<gene>
    <name evidence="10" type="primary">TDEL0A06640</name>
    <name evidence="10" type="ORF">TDEL_0A06640</name>
</gene>
<evidence type="ECO:0000256" key="7">
    <source>
        <dbReference type="ARBA" id="ARBA00023128"/>
    </source>
</evidence>
<keyword evidence="6 9" id="KW-1133">Transmembrane helix</keyword>
<dbReference type="GO" id="GO:0015194">
    <property type="term" value="F:L-serine transmembrane transporter activity"/>
    <property type="evidence" value="ECO:0007669"/>
    <property type="project" value="EnsemblFungi"/>
</dbReference>
<accession>G8ZN02</accession>
<dbReference type="AlphaFoldDB" id="G8ZN02"/>